<gene>
    <name evidence="2" type="ORF">Aau02nite_48610</name>
</gene>
<organism evidence="2 3">
    <name type="scientific">Actinoplanes auranticolor</name>
    <dbReference type="NCBI Taxonomy" id="47988"/>
    <lineage>
        <taxon>Bacteria</taxon>
        <taxon>Bacillati</taxon>
        <taxon>Actinomycetota</taxon>
        <taxon>Actinomycetes</taxon>
        <taxon>Micromonosporales</taxon>
        <taxon>Micromonosporaceae</taxon>
        <taxon>Actinoplanes</taxon>
    </lineage>
</organism>
<dbReference type="AlphaFoldDB" id="A0A919VQ06"/>
<feature type="compositionally biased region" description="Pro residues" evidence="1">
    <location>
        <begin position="41"/>
        <end position="50"/>
    </location>
</feature>
<protein>
    <submittedName>
        <fullName evidence="2">Uncharacterized protein</fullName>
    </submittedName>
</protein>
<keyword evidence="3" id="KW-1185">Reference proteome</keyword>
<dbReference type="Proteomes" id="UP000681340">
    <property type="component" value="Unassembled WGS sequence"/>
</dbReference>
<reference evidence="2" key="1">
    <citation type="submission" date="2021-03" db="EMBL/GenBank/DDBJ databases">
        <title>Whole genome shotgun sequence of Actinoplanes auranticolor NBRC 12245.</title>
        <authorList>
            <person name="Komaki H."/>
            <person name="Tamura T."/>
        </authorList>
    </citation>
    <scope>NUCLEOTIDE SEQUENCE</scope>
    <source>
        <strain evidence="2">NBRC 12245</strain>
    </source>
</reference>
<sequence>MILAAVLLTGVAACGDDDTDPSAAGSPTSPTATMPATSAPPGAPVPPGASTPPGAEPTSAVTPSADPAPSCVTGRWRATGVASAGSIGDARGRIAGGTGTAVTVDPDGRTEVDFRAAKPLTFTAEAAGADVRGTVAYKGSFRGSVTFDGSDGTGRWIPQGRISWSDLNATVRLSEPFTVTLLDGVNLADITRDTLPGAAGAVDVQPILRGGTYECAGQTLRLRTRANGPDVTWTFTRA</sequence>
<dbReference type="EMBL" id="BOQL01000038">
    <property type="protein sequence ID" value="GIM71966.1"/>
    <property type="molecule type" value="Genomic_DNA"/>
</dbReference>
<accession>A0A919VQ06</accession>
<evidence type="ECO:0000256" key="1">
    <source>
        <dbReference type="SAM" id="MobiDB-lite"/>
    </source>
</evidence>
<comment type="caution">
    <text evidence="2">The sequence shown here is derived from an EMBL/GenBank/DDBJ whole genome shotgun (WGS) entry which is preliminary data.</text>
</comment>
<evidence type="ECO:0000313" key="3">
    <source>
        <dbReference type="Proteomes" id="UP000681340"/>
    </source>
</evidence>
<feature type="region of interest" description="Disordered" evidence="1">
    <location>
        <begin position="13"/>
        <end position="70"/>
    </location>
</feature>
<feature type="compositionally biased region" description="Low complexity" evidence="1">
    <location>
        <begin position="21"/>
        <end position="40"/>
    </location>
</feature>
<evidence type="ECO:0000313" key="2">
    <source>
        <dbReference type="EMBL" id="GIM71966.1"/>
    </source>
</evidence>
<name>A0A919VQ06_9ACTN</name>
<proteinExistence type="predicted"/>